<feature type="transmembrane region" description="Helical" evidence="2">
    <location>
        <begin position="82"/>
        <end position="100"/>
    </location>
</feature>
<dbReference type="STRING" id="686796.SAMN04488104_103347"/>
<dbReference type="GO" id="GO:0016020">
    <property type="term" value="C:membrane"/>
    <property type="evidence" value="ECO:0007669"/>
    <property type="project" value="InterPro"/>
</dbReference>
<feature type="transmembrane region" description="Helical" evidence="2">
    <location>
        <begin position="142"/>
        <end position="165"/>
    </location>
</feature>
<keyword evidence="2" id="KW-0472">Membrane</keyword>
<dbReference type="Pfam" id="PF07695">
    <property type="entry name" value="7TMR-DISM_7TM"/>
    <property type="match status" value="1"/>
</dbReference>
<dbReference type="InterPro" id="IPR010559">
    <property type="entry name" value="Sig_transdc_His_kin_internal"/>
</dbReference>
<keyword evidence="6" id="KW-1185">Reference proteome</keyword>
<evidence type="ECO:0000313" key="5">
    <source>
        <dbReference type="EMBL" id="SDD50124.1"/>
    </source>
</evidence>
<organism evidence="5 6">
    <name type="scientific">Algoriphagus faecimaris</name>
    <dbReference type="NCBI Taxonomy" id="686796"/>
    <lineage>
        <taxon>Bacteria</taxon>
        <taxon>Pseudomonadati</taxon>
        <taxon>Bacteroidota</taxon>
        <taxon>Cytophagia</taxon>
        <taxon>Cytophagales</taxon>
        <taxon>Cyclobacteriaceae</taxon>
        <taxon>Algoriphagus</taxon>
    </lineage>
</organism>
<feature type="coiled-coil region" evidence="1">
    <location>
        <begin position="227"/>
        <end position="275"/>
    </location>
</feature>
<dbReference type="InterPro" id="IPR036890">
    <property type="entry name" value="HATPase_C_sf"/>
</dbReference>
<reference evidence="6" key="1">
    <citation type="submission" date="2016-10" db="EMBL/GenBank/DDBJ databases">
        <authorList>
            <person name="Varghese N."/>
            <person name="Submissions S."/>
        </authorList>
    </citation>
    <scope>NUCLEOTIDE SEQUENCE [LARGE SCALE GENOMIC DNA]</scope>
    <source>
        <strain evidence="6">DSM 23095</strain>
    </source>
</reference>
<feature type="transmembrane region" description="Helical" evidence="2">
    <location>
        <begin position="172"/>
        <end position="193"/>
    </location>
</feature>
<dbReference type="EMBL" id="FNAC01000033">
    <property type="protein sequence ID" value="SDD50124.1"/>
    <property type="molecule type" value="Genomic_DNA"/>
</dbReference>
<evidence type="ECO:0000313" key="6">
    <source>
        <dbReference type="Proteomes" id="UP000199060"/>
    </source>
</evidence>
<dbReference type="Gene3D" id="3.30.565.10">
    <property type="entry name" value="Histidine kinase-like ATPase, C-terminal domain"/>
    <property type="match status" value="1"/>
</dbReference>
<dbReference type="OrthoDB" id="6190788at2"/>
<evidence type="ECO:0000259" key="3">
    <source>
        <dbReference type="Pfam" id="PF06580"/>
    </source>
</evidence>
<evidence type="ECO:0000256" key="2">
    <source>
        <dbReference type="SAM" id="Phobius"/>
    </source>
</evidence>
<keyword evidence="2" id="KW-1133">Transmembrane helix</keyword>
<dbReference type="InterPro" id="IPR011623">
    <property type="entry name" value="7TMR_DISM_rcpt_extracell_dom1"/>
</dbReference>
<feature type="domain" description="7TM-DISM receptor extracellular" evidence="4">
    <location>
        <begin position="20"/>
        <end position="223"/>
    </location>
</feature>
<evidence type="ECO:0000256" key="1">
    <source>
        <dbReference type="SAM" id="Coils"/>
    </source>
</evidence>
<name>A0A1G6V9I6_9BACT</name>
<dbReference type="RefSeq" id="WP_087940425.1">
    <property type="nucleotide sequence ID" value="NZ_FNAC01000033.1"/>
</dbReference>
<feature type="transmembrane region" description="Helical" evidence="2">
    <location>
        <begin position="112"/>
        <end position="130"/>
    </location>
</feature>
<feature type="transmembrane region" description="Helical" evidence="2">
    <location>
        <begin position="205"/>
        <end position="224"/>
    </location>
</feature>
<feature type="domain" description="Signal transduction histidine kinase internal region" evidence="3">
    <location>
        <begin position="296"/>
        <end position="373"/>
    </location>
</feature>
<dbReference type="PANTHER" id="PTHR34220:SF7">
    <property type="entry name" value="SENSOR HISTIDINE KINASE YPDA"/>
    <property type="match status" value="1"/>
</dbReference>
<evidence type="ECO:0000259" key="4">
    <source>
        <dbReference type="Pfam" id="PF07695"/>
    </source>
</evidence>
<dbReference type="InterPro" id="IPR050640">
    <property type="entry name" value="Bact_2-comp_sensor_kinase"/>
</dbReference>
<dbReference type="PANTHER" id="PTHR34220">
    <property type="entry name" value="SENSOR HISTIDINE KINASE YPDA"/>
    <property type="match status" value="1"/>
</dbReference>
<protein>
    <submittedName>
        <fullName evidence="5">7TM diverse intracellular signalling</fullName>
    </submittedName>
</protein>
<dbReference type="Proteomes" id="UP000199060">
    <property type="component" value="Unassembled WGS sequence"/>
</dbReference>
<dbReference type="Pfam" id="PF06580">
    <property type="entry name" value="His_kinase"/>
    <property type="match status" value="1"/>
</dbReference>
<gene>
    <name evidence="5" type="ORF">SAMN04488104_103347</name>
</gene>
<accession>A0A1G6V9I6</accession>
<proteinExistence type="predicted"/>
<feature type="transmembrane region" description="Helical" evidence="2">
    <location>
        <begin position="16"/>
        <end position="36"/>
    </location>
</feature>
<keyword evidence="1" id="KW-0175">Coiled coil</keyword>
<feature type="transmembrane region" description="Helical" evidence="2">
    <location>
        <begin position="43"/>
        <end position="62"/>
    </location>
</feature>
<dbReference type="GO" id="GO:0000155">
    <property type="term" value="F:phosphorelay sensor kinase activity"/>
    <property type="evidence" value="ECO:0007669"/>
    <property type="project" value="InterPro"/>
</dbReference>
<sequence length="498" mass="58210">MEGIISFLQDSNYNGLGFSIISILFYLSIYHFVLYLKNKDKFYLFYSIYAFTNVLILVPIPYNVFLQDIFLAFPNFFIELDSPLKFASYILFSYFVIEVLHLKNHLPGFVRFFNYFTVAGIGIYVILGGIELFRPEIDFSHHFFYFIFLPIYFLVMIYGSILIVRIDEKVKAYILTGSLFLGVGAILSAILTVGQPAEVIDQNFYVYYIGVLVENLLFTYALAIKQREVYKEKLRFQEELVVKLKENEELREKLNLRLQSELDQKEQQIVTLAADAESERMARVKAHYEREITELHLRSLRSQMNPHFIFNALNSIKVFLIENDKDRAILYLNRFSKLIRLVLESSRKTKISLGEELEIAQLYLTLESIRFEEGIDLKMEIAEDVRLNQIEVPPLLLQPFFENSIWHGLMNKAGEKWIKVVLKKQNNGYLLSIRDNGIGRKASQEINSKRTMKKESIGMSLSKDRLELFNKNEAVNYRFEIVDHSDTGNTGTEIIFWL</sequence>
<dbReference type="SUPFAM" id="SSF55874">
    <property type="entry name" value="ATPase domain of HSP90 chaperone/DNA topoisomerase II/histidine kinase"/>
    <property type="match status" value="1"/>
</dbReference>
<keyword evidence="2" id="KW-0812">Transmembrane</keyword>
<dbReference type="AlphaFoldDB" id="A0A1G6V9I6"/>